<evidence type="ECO:0000313" key="3">
    <source>
        <dbReference type="Proteomes" id="UP001501521"/>
    </source>
</evidence>
<comment type="caution">
    <text evidence="2">The sequence shown here is derived from an EMBL/GenBank/DDBJ whole genome shotgun (WGS) entry which is preliminary data.</text>
</comment>
<dbReference type="RefSeq" id="WP_345580442.1">
    <property type="nucleotide sequence ID" value="NZ_BAABLV010000019.1"/>
</dbReference>
<accession>A0ABP9F8P5</accession>
<keyword evidence="1" id="KW-0812">Transmembrane</keyword>
<gene>
    <name evidence="2" type="ORF">GCM10025789_12020</name>
</gene>
<evidence type="ECO:0000256" key="1">
    <source>
        <dbReference type="SAM" id="Phobius"/>
    </source>
</evidence>
<sequence>MVFPLDIALLETADTAWWPLLLLAAVALMVVAFMIIELRRILRRRRIIDTPESPNASDATENRSERNDI</sequence>
<keyword evidence="3" id="KW-1185">Reference proteome</keyword>
<evidence type="ECO:0000313" key="2">
    <source>
        <dbReference type="EMBL" id="GAA4895966.1"/>
    </source>
</evidence>
<name>A0ABP9F8P5_9ACTN</name>
<reference evidence="3" key="1">
    <citation type="journal article" date="2019" name="Int. J. Syst. Evol. Microbiol.">
        <title>The Global Catalogue of Microorganisms (GCM) 10K type strain sequencing project: providing services to taxonomists for standard genome sequencing and annotation.</title>
        <authorList>
            <consortium name="The Broad Institute Genomics Platform"/>
            <consortium name="The Broad Institute Genome Sequencing Center for Infectious Disease"/>
            <person name="Wu L."/>
            <person name="Ma J."/>
        </authorList>
    </citation>
    <scope>NUCLEOTIDE SEQUENCE [LARGE SCALE GENOMIC DNA]</scope>
    <source>
        <strain evidence="3">JCM 19125</strain>
    </source>
</reference>
<feature type="transmembrane region" description="Helical" evidence="1">
    <location>
        <begin position="16"/>
        <end position="36"/>
    </location>
</feature>
<keyword evidence="1" id="KW-0472">Membrane</keyword>
<dbReference type="EMBL" id="BAABLV010000019">
    <property type="protein sequence ID" value="GAA4895966.1"/>
    <property type="molecule type" value="Genomic_DNA"/>
</dbReference>
<protein>
    <submittedName>
        <fullName evidence="2">Uncharacterized protein</fullName>
    </submittedName>
</protein>
<organism evidence="2 3">
    <name type="scientific">Tessaracoccus lubricantis</name>
    <dbReference type="NCBI Taxonomy" id="545543"/>
    <lineage>
        <taxon>Bacteria</taxon>
        <taxon>Bacillati</taxon>
        <taxon>Actinomycetota</taxon>
        <taxon>Actinomycetes</taxon>
        <taxon>Propionibacteriales</taxon>
        <taxon>Propionibacteriaceae</taxon>
        <taxon>Tessaracoccus</taxon>
    </lineage>
</organism>
<proteinExistence type="predicted"/>
<keyword evidence="1" id="KW-1133">Transmembrane helix</keyword>
<dbReference type="Proteomes" id="UP001501521">
    <property type="component" value="Unassembled WGS sequence"/>
</dbReference>